<comment type="subunit">
    <text evidence="6">Part of the 30S ribosomal subunit.</text>
</comment>
<dbReference type="InterPro" id="IPR002906">
    <property type="entry name" value="Ribosomal_eS31"/>
</dbReference>
<evidence type="ECO:0000256" key="2">
    <source>
        <dbReference type="ARBA" id="ARBA00022771"/>
    </source>
</evidence>
<evidence type="ECO:0000256" key="4">
    <source>
        <dbReference type="ARBA" id="ARBA00022980"/>
    </source>
</evidence>
<dbReference type="NCBIfam" id="NF001669">
    <property type="entry name" value="PRK00432.1"/>
    <property type="match status" value="1"/>
</dbReference>
<feature type="binding site" evidence="6">
    <location>
        <position position="23"/>
    </location>
    <ligand>
        <name>Zn(2+)</name>
        <dbReference type="ChEBI" id="CHEBI:29105"/>
    </ligand>
</feature>
<protein>
    <recommendedName>
        <fullName evidence="6">Small ribosomal subunit protein eS31</fullName>
    </recommendedName>
</protein>
<dbReference type="GO" id="GO:1990904">
    <property type="term" value="C:ribonucleoprotein complex"/>
    <property type="evidence" value="ECO:0007669"/>
    <property type="project" value="UniProtKB-KW"/>
</dbReference>
<evidence type="ECO:0000256" key="1">
    <source>
        <dbReference type="ARBA" id="ARBA00022723"/>
    </source>
</evidence>
<dbReference type="SMART" id="SM01402">
    <property type="entry name" value="Ribosomal_S27"/>
    <property type="match status" value="1"/>
</dbReference>
<comment type="cofactor">
    <cofactor evidence="6">
        <name>Zn(2+)</name>
        <dbReference type="ChEBI" id="CHEBI:29105"/>
    </cofactor>
    <text evidence="6">Binds 1 zinc ion per subunit.</text>
</comment>
<organism evidence="8">
    <name type="scientific">uncultured korarchaeote</name>
    <dbReference type="NCBI Taxonomy" id="161241"/>
    <lineage>
        <taxon>Archaea</taxon>
        <taxon>Thermoproteota</taxon>
        <taxon>environmental samples</taxon>
    </lineage>
</organism>
<name>A0A1L2JMD8_9CREN</name>
<reference evidence="8" key="1">
    <citation type="journal article" date="2017" name="Nature">
        <title>Metagenomic exploration of ASGARD archaea illuminates the origin of cellular complexity in eukaryotes.</title>
        <authorList>
            <person name="Zaremba-Niedzwiedzka K."/>
            <person name="Caceres E.F."/>
            <person name="Saw J.H.W."/>
            <person name="Backstrom D."/>
            <person name="Juzokaite L."/>
            <person name="Vancaester E."/>
            <person name="Seitz K.W."/>
            <person name="Anantharaman K."/>
            <person name="Starnawski P."/>
            <person name="Kjeldsen K.U."/>
            <person name="Stott M.B."/>
            <person name="Nunoura T."/>
            <person name="Banfield J.F."/>
            <person name="Schramm A."/>
            <person name="Baker B.J."/>
            <person name="Spang A."/>
            <person name="Ettema T.J.G."/>
        </authorList>
    </citation>
    <scope>NUCLEOTIDE SEQUENCE</scope>
    <source>
        <strain evidence="8">TIV_1</strain>
    </source>
</reference>
<accession>A0A1L2JMD8</accession>
<dbReference type="InterPro" id="IPR022845">
    <property type="entry name" value="Ribosomal_eS31_arc"/>
</dbReference>
<keyword evidence="2 6" id="KW-0863">Zinc-finger</keyword>
<feature type="binding site" evidence="6">
    <location>
        <position position="42"/>
    </location>
    <ligand>
        <name>Zn(2+)</name>
        <dbReference type="ChEBI" id="CHEBI:29105"/>
    </ligand>
</feature>
<evidence type="ECO:0000256" key="6">
    <source>
        <dbReference type="HAMAP-Rule" id="MF_00777"/>
    </source>
</evidence>
<dbReference type="GO" id="GO:0006412">
    <property type="term" value="P:translation"/>
    <property type="evidence" value="ECO:0007669"/>
    <property type="project" value="UniProtKB-UniRule"/>
</dbReference>
<feature type="binding site" evidence="6">
    <location>
        <position position="39"/>
    </location>
    <ligand>
        <name>Zn(2+)</name>
        <dbReference type="ChEBI" id="CHEBI:29105"/>
    </ligand>
</feature>
<keyword evidence="5 6" id="KW-0687">Ribonucleoprotein</keyword>
<dbReference type="AlphaFoldDB" id="A0A1L2JMD8"/>
<dbReference type="SUPFAM" id="SSF57829">
    <property type="entry name" value="Zn-binding ribosomal proteins"/>
    <property type="match status" value="1"/>
</dbReference>
<dbReference type="HAMAP" id="MF_00777">
    <property type="entry name" value="Ribosomal_eS31"/>
    <property type="match status" value="1"/>
</dbReference>
<proteinExistence type="inferred from homology"/>
<keyword evidence="1 6" id="KW-0479">Metal-binding</keyword>
<dbReference type="GO" id="GO:0008270">
    <property type="term" value="F:zinc ion binding"/>
    <property type="evidence" value="ECO:0007669"/>
    <property type="project" value="UniProtKB-UniRule"/>
</dbReference>
<keyword evidence="3 6" id="KW-0862">Zinc</keyword>
<feature type="domain" description="Small ribosomal subunit protein eS31" evidence="7">
    <location>
        <begin position="5"/>
        <end position="45"/>
    </location>
</feature>
<evidence type="ECO:0000259" key="7">
    <source>
        <dbReference type="SMART" id="SM01402"/>
    </source>
</evidence>
<keyword evidence="4 6" id="KW-0689">Ribosomal protein</keyword>
<dbReference type="EMBL" id="KX765058">
    <property type="protein sequence ID" value="AOZ56144.1"/>
    <property type="molecule type" value="Genomic_DNA"/>
</dbReference>
<dbReference type="GO" id="GO:0003735">
    <property type="term" value="F:structural constituent of ribosome"/>
    <property type="evidence" value="ECO:0007669"/>
    <property type="project" value="InterPro"/>
</dbReference>
<sequence>MSKAIAKYYKIEGEKLIRLKRQCPRCGRFMAEHSNRWTCGYCGFTIFKKEEGP</sequence>
<evidence type="ECO:0000256" key="5">
    <source>
        <dbReference type="ARBA" id="ARBA00023274"/>
    </source>
</evidence>
<comment type="similarity">
    <text evidence="6">Belongs to the eukaryotic ribosomal protein eS31 family.</text>
</comment>
<dbReference type="Pfam" id="PF01599">
    <property type="entry name" value="Ribosomal_S27"/>
    <property type="match status" value="1"/>
</dbReference>
<evidence type="ECO:0000313" key="8">
    <source>
        <dbReference type="EMBL" id="AOZ56144.1"/>
    </source>
</evidence>
<feature type="binding site" evidence="6">
    <location>
        <position position="26"/>
    </location>
    <ligand>
        <name>Zn(2+)</name>
        <dbReference type="ChEBI" id="CHEBI:29105"/>
    </ligand>
</feature>
<comment type="caution">
    <text evidence="6">Lacks conserved residue(s) required for the propagation of feature annotation.</text>
</comment>
<dbReference type="InterPro" id="IPR011332">
    <property type="entry name" value="Ribosomal_zn-bd"/>
</dbReference>
<evidence type="ECO:0000256" key="3">
    <source>
        <dbReference type="ARBA" id="ARBA00022833"/>
    </source>
</evidence>
<gene>
    <name evidence="6" type="primary">rps27ae</name>
</gene>
<dbReference type="GO" id="GO:0005840">
    <property type="term" value="C:ribosome"/>
    <property type="evidence" value="ECO:0007669"/>
    <property type="project" value="UniProtKB-KW"/>
</dbReference>
<dbReference type="Gene3D" id="6.20.50.180">
    <property type="match status" value="1"/>
</dbReference>